<protein>
    <recommendedName>
        <fullName evidence="7">Endolytic murein transglycosylase</fullName>
        <ecNumber evidence="7">4.2.2.29</ecNumber>
    </recommendedName>
    <alternativeName>
        <fullName evidence="7">Peptidoglycan lytic transglycosylase</fullName>
    </alternativeName>
    <alternativeName>
        <fullName evidence="7">Peptidoglycan polymerization terminase</fullName>
    </alternativeName>
</protein>
<keyword evidence="7" id="KW-0997">Cell inner membrane</keyword>
<organism evidence="8">
    <name type="scientific">Candidatus Berkiella cookevillensis</name>
    <dbReference type="NCBI Taxonomy" id="437022"/>
    <lineage>
        <taxon>Bacteria</taxon>
        <taxon>Pseudomonadati</taxon>
        <taxon>Pseudomonadota</taxon>
        <taxon>Gammaproteobacteria</taxon>
        <taxon>Candidatus Berkiellales</taxon>
        <taxon>Candidatus Berkiellaceae</taxon>
        <taxon>Candidatus Berkiella</taxon>
    </lineage>
</organism>
<dbReference type="Proteomes" id="UP000051494">
    <property type="component" value="Unassembled WGS sequence"/>
</dbReference>
<evidence type="ECO:0000256" key="6">
    <source>
        <dbReference type="ARBA" id="ARBA00023316"/>
    </source>
</evidence>
<keyword evidence="1 7" id="KW-1003">Cell membrane</keyword>
<evidence type="ECO:0000313" key="10">
    <source>
        <dbReference type="Proteomes" id="UP000051494"/>
    </source>
</evidence>
<reference evidence="9" key="2">
    <citation type="journal article" date="2016" name="Genome Announc.">
        <title>Draft Genome Sequences of Two Novel Amoeba-Resistant Intranuclear Bacteria, 'Candidatus Berkiella cookevillensis' and 'Candidatus Berkiella aquae'.</title>
        <authorList>
            <person name="Mehari Y.T."/>
            <person name="Arivett B.A."/>
            <person name="Farone A.L."/>
            <person name="Gunderson J.H."/>
            <person name="Farone M.B."/>
        </authorList>
    </citation>
    <scope>NUCLEOTIDE SEQUENCE</scope>
    <source>
        <strain evidence="9">CC99</strain>
    </source>
</reference>
<dbReference type="FunFam" id="3.30.160.60:FF:000242">
    <property type="entry name" value="Endolytic murein transglycosylase"/>
    <property type="match status" value="1"/>
</dbReference>
<dbReference type="GO" id="GO:0071555">
    <property type="term" value="P:cell wall organization"/>
    <property type="evidence" value="ECO:0007669"/>
    <property type="project" value="UniProtKB-KW"/>
</dbReference>
<dbReference type="RefSeq" id="WP_057623996.1">
    <property type="nucleotide sequence ID" value="NZ_LKHV02000001.1"/>
</dbReference>
<keyword evidence="6 7" id="KW-0961">Cell wall biogenesis/degradation</keyword>
<dbReference type="GO" id="GO:0008932">
    <property type="term" value="F:lytic endotransglycosylase activity"/>
    <property type="evidence" value="ECO:0007669"/>
    <property type="project" value="UniProtKB-UniRule"/>
</dbReference>
<feature type="site" description="Important for catalytic activity" evidence="7">
    <location>
        <position position="217"/>
    </location>
</feature>
<evidence type="ECO:0000256" key="2">
    <source>
        <dbReference type="ARBA" id="ARBA00022692"/>
    </source>
</evidence>
<comment type="function">
    <text evidence="7">Functions as a peptidoglycan terminase that cleaves nascent peptidoglycan strands endolytically to terminate their elongation.</text>
</comment>
<name>A0A0Q9YFI6_9GAMM</name>
<evidence type="ECO:0000256" key="4">
    <source>
        <dbReference type="ARBA" id="ARBA00023136"/>
    </source>
</evidence>
<sequence>MLPKITAICLAIIVSVSLAIYIELRFAHAPLMLGNTEHTLSIKRGMSVKGVAALLKEQNILSEIQSKQFLLWVKINKADKKLKAGTYLLSGKLTPDQLMNKLVIGDVAQYAITIIEGQTFADFLEKLKQHPAIFQTLEKLSEKEILTLLDAPYPYLEGIFFPDTYYFPDQTQDITLLKLAYQTMQRHLTMAWEKRAEILAIHTPYEALILASIIEKEGQLSVERPLISGVFHRRLAKNMRLQADPTVLYGLGNKTKNITKADLKMDNPFNTYVYPNLPPSPIALPGLDAIEAALHPDNGEALYFVAKGDGSHYFSANLNEHNKAVQKYQLQQPAQGVLSE</sequence>
<evidence type="ECO:0000256" key="7">
    <source>
        <dbReference type="HAMAP-Rule" id="MF_02065"/>
    </source>
</evidence>
<dbReference type="EMBL" id="LKHV01000003">
    <property type="protein sequence ID" value="KRG19343.1"/>
    <property type="molecule type" value="Genomic_DNA"/>
</dbReference>
<dbReference type="NCBIfam" id="TIGR00247">
    <property type="entry name" value="endolytic transglycosylase MltG"/>
    <property type="match status" value="1"/>
</dbReference>
<reference evidence="8" key="1">
    <citation type="submission" date="2015-09" db="EMBL/GenBank/DDBJ databases">
        <title>Draft Genome Sequences of Two Novel Amoeba-resistant Intranuclear Bacteria, Candidatus Berkiella cookevillensis and Candidatus Berkiella aquae.</title>
        <authorList>
            <person name="Mehari Y.T."/>
            <person name="Arivett B.A."/>
            <person name="Farone A.L."/>
            <person name="Gunderson J.H."/>
            <person name="Farone M.B."/>
        </authorList>
    </citation>
    <scope>NUCLEOTIDE SEQUENCE [LARGE SCALE GENOMIC DNA]</scope>
    <source>
        <strain evidence="8">CC99</strain>
    </source>
</reference>
<comment type="similarity">
    <text evidence="7">Belongs to the transglycosylase MltG family.</text>
</comment>
<comment type="catalytic activity">
    <reaction evidence="7">
        <text>a peptidoglycan chain = a peptidoglycan chain with N-acetyl-1,6-anhydromuramyl-[peptide] at the reducing end + a peptidoglycan chain with N-acetylglucosamine at the non-reducing end.</text>
        <dbReference type="EC" id="4.2.2.29"/>
    </reaction>
</comment>
<dbReference type="GO" id="GO:0005886">
    <property type="term" value="C:plasma membrane"/>
    <property type="evidence" value="ECO:0007669"/>
    <property type="project" value="UniProtKB-UniRule"/>
</dbReference>
<dbReference type="PANTHER" id="PTHR30518">
    <property type="entry name" value="ENDOLYTIC MUREIN TRANSGLYCOSYLASE"/>
    <property type="match status" value="1"/>
</dbReference>
<evidence type="ECO:0000313" key="9">
    <source>
        <dbReference type="EMBL" id="MCS5708957.1"/>
    </source>
</evidence>
<dbReference type="Gene3D" id="3.30.1490.480">
    <property type="entry name" value="Endolytic murein transglycosylase"/>
    <property type="match status" value="1"/>
</dbReference>
<comment type="caution">
    <text evidence="8">The sequence shown here is derived from an EMBL/GenBank/DDBJ whole genome shotgun (WGS) entry which is preliminary data.</text>
</comment>
<reference evidence="9" key="3">
    <citation type="submission" date="2021-06" db="EMBL/GenBank/DDBJ databases">
        <title>Genomic Description and Analysis of Intracellular Bacteria, Candidatus Berkiella cookevillensis and Candidatus Berkiella aquae.</title>
        <authorList>
            <person name="Kidane D.T."/>
            <person name="Mehari Y.T."/>
            <person name="Rice F.C."/>
            <person name="Arivett B.A."/>
            <person name="Farone A.L."/>
            <person name="Berk S.G."/>
            <person name="Farone M.B."/>
        </authorList>
    </citation>
    <scope>NUCLEOTIDE SEQUENCE</scope>
    <source>
        <strain evidence="9">CC99</strain>
    </source>
</reference>
<accession>A0A0Q9YFI6</accession>
<proteinExistence type="inferred from homology"/>
<dbReference type="EMBL" id="LKHV02000001">
    <property type="protein sequence ID" value="MCS5708957.1"/>
    <property type="molecule type" value="Genomic_DNA"/>
</dbReference>
<keyword evidence="4 7" id="KW-0472">Membrane</keyword>
<keyword evidence="3 7" id="KW-1133">Transmembrane helix</keyword>
<dbReference type="PANTHER" id="PTHR30518:SF2">
    <property type="entry name" value="ENDOLYTIC MUREIN TRANSGLYCOSYLASE"/>
    <property type="match status" value="1"/>
</dbReference>
<dbReference type="OrthoDB" id="9814591at2"/>
<dbReference type="CDD" id="cd08010">
    <property type="entry name" value="MltG_like"/>
    <property type="match status" value="1"/>
</dbReference>
<gene>
    <name evidence="7 9" type="primary">mltG</name>
    <name evidence="9" type="ORF">CC99x_008590</name>
    <name evidence="8" type="ORF">CC99x_00872</name>
</gene>
<keyword evidence="2 7" id="KW-0812">Transmembrane</keyword>
<keyword evidence="5 7" id="KW-0456">Lyase</keyword>
<dbReference type="EC" id="4.2.2.29" evidence="7"/>
<evidence type="ECO:0000313" key="8">
    <source>
        <dbReference type="EMBL" id="KRG19343.1"/>
    </source>
</evidence>
<dbReference type="AlphaFoldDB" id="A0A0Q9YFI6"/>
<dbReference type="HAMAP" id="MF_02065">
    <property type="entry name" value="MltG"/>
    <property type="match status" value="1"/>
</dbReference>
<keyword evidence="10" id="KW-1185">Reference proteome</keyword>
<dbReference type="PATRIC" id="fig|1590042.3.peg.890"/>
<dbReference type="Gene3D" id="3.30.160.60">
    <property type="entry name" value="Classic Zinc Finger"/>
    <property type="match status" value="1"/>
</dbReference>
<evidence type="ECO:0000256" key="3">
    <source>
        <dbReference type="ARBA" id="ARBA00022989"/>
    </source>
</evidence>
<dbReference type="STRING" id="437022.CC99x_00872"/>
<dbReference type="InterPro" id="IPR003770">
    <property type="entry name" value="MLTG-like"/>
</dbReference>
<dbReference type="GO" id="GO:0009252">
    <property type="term" value="P:peptidoglycan biosynthetic process"/>
    <property type="evidence" value="ECO:0007669"/>
    <property type="project" value="UniProtKB-UniRule"/>
</dbReference>
<evidence type="ECO:0000256" key="5">
    <source>
        <dbReference type="ARBA" id="ARBA00023239"/>
    </source>
</evidence>
<evidence type="ECO:0000256" key="1">
    <source>
        <dbReference type="ARBA" id="ARBA00022475"/>
    </source>
</evidence>
<dbReference type="Pfam" id="PF02618">
    <property type="entry name" value="YceG"/>
    <property type="match status" value="1"/>
</dbReference>